<organism evidence="1 2">
    <name type="scientific">Dibothriocephalus latus</name>
    <name type="common">Fish tapeworm</name>
    <name type="synonym">Diphyllobothrium latum</name>
    <dbReference type="NCBI Taxonomy" id="60516"/>
    <lineage>
        <taxon>Eukaryota</taxon>
        <taxon>Metazoa</taxon>
        <taxon>Spiralia</taxon>
        <taxon>Lophotrochozoa</taxon>
        <taxon>Platyhelminthes</taxon>
        <taxon>Cestoda</taxon>
        <taxon>Eucestoda</taxon>
        <taxon>Diphyllobothriidea</taxon>
        <taxon>Diphyllobothriidae</taxon>
        <taxon>Dibothriocephalus</taxon>
    </lineage>
</organism>
<dbReference type="AlphaFoldDB" id="A0A3P6QW63"/>
<reference evidence="1 2" key="1">
    <citation type="submission" date="2018-11" db="EMBL/GenBank/DDBJ databases">
        <authorList>
            <consortium name="Pathogen Informatics"/>
        </authorList>
    </citation>
    <scope>NUCLEOTIDE SEQUENCE [LARGE SCALE GENOMIC DNA]</scope>
</reference>
<sequence length="130" mass="14968">MVEDPVTAISSRYLSLVSRIWSPLLLTRHLHRIYAIDRATDELGFHYPTGDVLPTQPPDYRAGSGLKEKPPVTFLLPLVWTRAPFVLGLHPRENWETTIKRLADDIYYDCLKVNHLEGIAGKKETWKYLP</sequence>
<protein>
    <submittedName>
        <fullName evidence="1">Uncharacterized protein</fullName>
    </submittedName>
</protein>
<evidence type="ECO:0000313" key="1">
    <source>
        <dbReference type="EMBL" id="VDK34348.1"/>
    </source>
</evidence>
<accession>A0A3P6QW63</accession>
<evidence type="ECO:0000313" key="2">
    <source>
        <dbReference type="Proteomes" id="UP000281553"/>
    </source>
</evidence>
<dbReference type="Proteomes" id="UP000281553">
    <property type="component" value="Unassembled WGS sequence"/>
</dbReference>
<keyword evidence="2" id="KW-1185">Reference proteome</keyword>
<proteinExistence type="predicted"/>
<dbReference type="EMBL" id="UYRU01002547">
    <property type="protein sequence ID" value="VDK34348.1"/>
    <property type="molecule type" value="Genomic_DNA"/>
</dbReference>
<name>A0A3P6QW63_DIBLA</name>
<gene>
    <name evidence="1" type="ORF">DILT_LOCUS577</name>
</gene>